<dbReference type="GeneID" id="5888968"/>
<evidence type="ECO:0000256" key="1">
    <source>
        <dbReference type="SAM" id="MobiDB-lite"/>
    </source>
</evidence>
<reference evidence="2 3" key="1">
    <citation type="journal article" date="2008" name="Nature">
        <title>The genome of the choanoflagellate Monosiga brevicollis and the origin of metazoans.</title>
        <authorList>
            <consortium name="JGI Sequencing"/>
            <person name="King N."/>
            <person name="Westbrook M.J."/>
            <person name="Young S.L."/>
            <person name="Kuo A."/>
            <person name="Abedin M."/>
            <person name="Chapman J."/>
            <person name="Fairclough S."/>
            <person name="Hellsten U."/>
            <person name="Isogai Y."/>
            <person name="Letunic I."/>
            <person name="Marr M."/>
            <person name="Pincus D."/>
            <person name="Putnam N."/>
            <person name="Rokas A."/>
            <person name="Wright K.J."/>
            <person name="Zuzow R."/>
            <person name="Dirks W."/>
            <person name="Good M."/>
            <person name="Goodstein D."/>
            <person name="Lemons D."/>
            <person name="Li W."/>
            <person name="Lyons J.B."/>
            <person name="Morris A."/>
            <person name="Nichols S."/>
            <person name="Richter D.J."/>
            <person name="Salamov A."/>
            <person name="Bork P."/>
            <person name="Lim W.A."/>
            <person name="Manning G."/>
            <person name="Miller W.T."/>
            <person name="McGinnis W."/>
            <person name="Shapiro H."/>
            <person name="Tjian R."/>
            <person name="Grigoriev I.V."/>
            <person name="Rokhsar D."/>
        </authorList>
    </citation>
    <scope>NUCLEOTIDE SEQUENCE [LARGE SCALE GENOMIC DNA]</scope>
    <source>
        <strain evidence="3">MX1 / ATCC 50154</strain>
    </source>
</reference>
<keyword evidence="3" id="KW-1185">Reference proteome</keyword>
<protein>
    <recommendedName>
        <fullName evidence="4">L27 domain-containing protein</fullName>
    </recommendedName>
</protein>
<sequence>MPMTKEEALRALKLLTDIRNSVPSEETAPYDALIDVMQSRLFVALLELQDFYFDRVVHRSSASGASPLRPRISSIGGGSSVAPQDLEWEHDYDVGAGTSSARGDAPSDNDSARSPGGSVSS</sequence>
<evidence type="ECO:0000313" key="2">
    <source>
        <dbReference type="EMBL" id="EDQ91444.1"/>
    </source>
</evidence>
<dbReference type="InParanoid" id="A9UT74"/>
<feature type="non-terminal residue" evidence="2">
    <location>
        <position position="121"/>
    </location>
</feature>
<dbReference type="KEGG" id="mbr:MONBRDRAFT_6225"/>
<evidence type="ECO:0008006" key="4">
    <source>
        <dbReference type="Google" id="ProtNLM"/>
    </source>
</evidence>
<dbReference type="AlphaFoldDB" id="A9UT74"/>
<dbReference type="Proteomes" id="UP000001357">
    <property type="component" value="Unassembled WGS sequence"/>
</dbReference>
<dbReference type="InterPro" id="IPR036892">
    <property type="entry name" value="L27_dom_sf"/>
</dbReference>
<organism evidence="2 3">
    <name type="scientific">Monosiga brevicollis</name>
    <name type="common">Choanoflagellate</name>
    <dbReference type="NCBI Taxonomy" id="81824"/>
    <lineage>
        <taxon>Eukaryota</taxon>
        <taxon>Choanoflagellata</taxon>
        <taxon>Craspedida</taxon>
        <taxon>Salpingoecidae</taxon>
        <taxon>Monosiga</taxon>
    </lineage>
</organism>
<gene>
    <name evidence="2" type="ORF">MONBRDRAFT_6225</name>
</gene>
<dbReference type="Gene3D" id="1.10.287.470">
    <property type="entry name" value="Helix hairpin bin"/>
    <property type="match status" value="1"/>
</dbReference>
<name>A9UT74_MONBE</name>
<proteinExistence type="predicted"/>
<feature type="region of interest" description="Disordered" evidence="1">
    <location>
        <begin position="60"/>
        <end position="121"/>
    </location>
</feature>
<evidence type="ECO:0000313" key="3">
    <source>
        <dbReference type="Proteomes" id="UP000001357"/>
    </source>
</evidence>
<dbReference type="EMBL" id="CH991545">
    <property type="protein sequence ID" value="EDQ91444.1"/>
    <property type="molecule type" value="Genomic_DNA"/>
</dbReference>
<dbReference type="RefSeq" id="XP_001743866.1">
    <property type="nucleotide sequence ID" value="XM_001743814.1"/>
</dbReference>
<dbReference type="SUPFAM" id="SSF101288">
    <property type="entry name" value="L27 domain"/>
    <property type="match status" value="1"/>
</dbReference>
<accession>A9UT74</accession>